<sequence length="207" mass="23194">MIPDEKGILTIESLTIGRDLMAKVGIQISIVKNYTESSTMISLSKIIEKAYAEINPEEWAAPGKYGKLNKEPHQITLKQPEQVKMEGKNLGYCRTGHELNNLLTGQDAEAPGPFCYGTAEEQQVLITPTTVHHQQYCTKRDSVIHIHETIFELESQGMVSKIHSPFNSPIWLVCKSNGEWRLTADYRGLDEVTPPLSAAVKDMLELQ</sequence>
<accession>A0A3M0JXH5</accession>
<dbReference type="AlphaFoldDB" id="A0A3M0JXH5"/>
<dbReference type="InterPro" id="IPR043502">
    <property type="entry name" value="DNA/RNA_pol_sf"/>
</dbReference>
<keyword evidence="2" id="KW-1185">Reference proteome</keyword>
<comment type="caution">
    <text evidence="1">The sequence shown here is derived from an EMBL/GenBank/DDBJ whole genome shotgun (WGS) entry which is preliminary data.</text>
</comment>
<dbReference type="EMBL" id="QRBI01000123">
    <property type="protein sequence ID" value="RMC05505.1"/>
    <property type="molecule type" value="Genomic_DNA"/>
</dbReference>
<dbReference type="Gene3D" id="3.10.10.10">
    <property type="entry name" value="HIV Type 1 Reverse Transcriptase, subunit A, domain 1"/>
    <property type="match status" value="1"/>
</dbReference>
<dbReference type="PANTHER" id="PTHR33064:SF29">
    <property type="entry name" value="PEPTIDASE A2 DOMAIN-CONTAINING PROTEIN-RELATED"/>
    <property type="match status" value="1"/>
</dbReference>
<protein>
    <recommendedName>
        <fullName evidence="3">Reverse transcriptase domain-containing protein</fullName>
    </recommendedName>
</protein>
<dbReference type="InterPro" id="IPR051320">
    <property type="entry name" value="Viral_Replic_Matur_Polypro"/>
</dbReference>
<organism evidence="1 2">
    <name type="scientific">Hirundo rustica rustica</name>
    <dbReference type="NCBI Taxonomy" id="333673"/>
    <lineage>
        <taxon>Eukaryota</taxon>
        <taxon>Metazoa</taxon>
        <taxon>Chordata</taxon>
        <taxon>Craniata</taxon>
        <taxon>Vertebrata</taxon>
        <taxon>Euteleostomi</taxon>
        <taxon>Archelosauria</taxon>
        <taxon>Archosauria</taxon>
        <taxon>Dinosauria</taxon>
        <taxon>Saurischia</taxon>
        <taxon>Theropoda</taxon>
        <taxon>Coelurosauria</taxon>
        <taxon>Aves</taxon>
        <taxon>Neognathae</taxon>
        <taxon>Neoaves</taxon>
        <taxon>Telluraves</taxon>
        <taxon>Australaves</taxon>
        <taxon>Passeriformes</taxon>
        <taxon>Sylvioidea</taxon>
        <taxon>Hirundinidae</taxon>
        <taxon>Hirundo</taxon>
    </lineage>
</organism>
<dbReference type="OrthoDB" id="9950135at2759"/>
<evidence type="ECO:0000313" key="1">
    <source>
        <dbReference type="EMBL" id="RMC05505.1"/>
    </source>
</evidence>
<dbReference type="SUPFAM" id="SSF56672">
    <property type="entry name" value="DNA/RNA polymerases"/>
    <property type="match status" value="1"/>
</dbReference>
<evidence type="ECO:0000313" key="2">
    <source>
        <dbReference type="Proteomes" id="UP000269221"/>
    </source>
</evidence>
<dbReference type="Proteomes" id="UP000269221">
    <property type="component" value="Unassembled WGS sequence"/>
</dbReference>
<dbReference type="PANTHER" id="PTHR33064">
    <property type="entry name" value="POL PROTEIN"/>
    <property type="match status" value="1"/>
</dbReference>
<name>A0A3M0JXH5_HIRRU</name>
<evidence type="ECO:0008006" key="3">
    <source>
        <dbReference type="Google" id="ProtNLM"/>
    </source>
</evidence>
<gene>
    <name evidence="1" type="ORF">DUI87_18698</name>
</gene>
<dbReference type="STRING" id="333673.A0A3M0JXH5"/>
<proteinExistence type="predicted"/>
<reference evidence="1 2" key="1">
    <citation type="submission" date="2018-07" db="EMBL/GenBank/DDBJ databases">
        <title>A high quality draft genome assembly of the barn swallow (H. rustica rustica).</title>
        <authorList>
            <person name="Formenti G."/>
            <person name="Chiara M."/>
            <person name="Poveda L."/>
            <person name="Francoijs K.-J."/>
            <person name="Bonisoli-Alquati A."/>
            <person name="Canova L."/>
            <person name="Gianfranceschi L."/>
            <person name="Horner D.S."/>
            <person name="Saino N."/>
        </authorList>
    </citation>
    <scope>NUCLEOTIDE SEQUENCE [LARGE SCALE GENOMIC DNA]</scope>
    <source>
        <strain evidence="1">Chelidonia</strain>
        <tissue evidence="1">Blood</tissue>
    </source>
</reference>